<evidence type="ECO:0000256" key="7">
    <source>
        <dbReference type="RuleBase" id="RU365071"/>
    </source>
</evidence>
<feature type="compositionally biased region" description="Basic residues" evidence="8">
    <location>
        <begin position="417"/>
        <end position="426"/>
    </location>
</feature>
<evidence type="ECO:0000256" key="8">
    <source>
        <dbReference type="SAM" id="MobiDB-lite"/>
    </source>
</evidence>
<dbReference type="InterPro" id="IPR014854">
    <property type="entry name" value="Nse4_C"/>
</dbReference>
<keyword evidence="5 7" id="KW-0234">DNA repair</keyword>
<keyword evidence="3 7" id="KW-0227">DNA damage</keyword>
<reference evidence="10" key="1">
    <citation type="journal article" date="2023" name="Nat. Commun.">
        <title>Diploid and tetraploid genomes of Acorus and the evolution of monocots.</title>
        <authorList>
            <person name="Ma L."/>
            <person name="Liu K.W."/>
            <person name="Li Z."/>
            <person name="Hsiao Y.Y."/>
            <person name="Qi Y."/>
            <person name="Fu T."/>
            <person name="Tang G.D."/>
            <person name="Zhang D."/>
            <person name="Sun W.H."/>
            <person name="Liu D.K."/>
            <person name="Li Y."/>
            <person name="Chen G.Z."/>
            <person name="Liu X.D."/>
            <person name="Liao X.Y."/>
            <person name="Jiang Y.T."/>
            <person name="Yu X."/>
            <person name="Hao Y."/>
            <person name="Huang J."/>
            <person name="Zhao X.W."/>
            <person name="Ke S."/>
            <person name="Chen Y.Y."/>
            <person name="Wu W.L."/>
            <person name="Hsu J.L."/>
            <person name="Lin Y.F."/>
            <person name="Huang M.D."/>
            <person name="Li C.Y."/>
            <person name="Huang L."/>
            <person name="Wang Z.W."/>
            <person name="Zhao X."/>
            <person name="Zhong W.Y."/>
            <person name="Peng D.H."/>
            <person name="Ahmad S."/>
            <person name="Lan S."/>
            <person name="Zhang J.S."/>
            <person name="Tsai W.C."/>
            <person name="Van de Peer Y."/>
            <person name="Liu Z.J."/>
        </authorList>
    </citation>
    <scope>NUCLEOTIDE SEQUENCE</scope>
    <source>
        <strain evidence="10">SCP</strain>
    </source>
</reference>
<feature type="region of interest" description="Disordered" evidence="8">
    <location>
        <begin position="220"/>
        <end position="250"/>
    </location>
</feature>
<evidence type="ECO:0000313" key="11">
    <source>
        <dbReference type="Proteomes" id="UP001179952"/>
    </source>
</evidence>
<protein>
    <recommendedName>
        <fullName evidence="7">Non-structural maintenance of chromosomes element 4</fullName>
    </recommendedName>
</protein>
<evidence type="ECO:0000256" key="6">
    <source>
        <dbReference type="ARBA" id="ARBA00023242"/>
    </source>
</evidence>
<accession>A0AAV9A651</accession>
<dbReference type="InterPro" id="IPR027786">
    <property type="entry name" value="Nse4/EID"/>
</dbReference>
<evidence type="ECO:0000313" key="10">
    <source>
        <dbReference type="EMBL" id="KAK1259619.1"/>
    </source>
</evidence>
<evidence type="ECO:0000256" key="5">
    <source>
        <dbReference type="ARBA" id="ARBA00023204"/>
    </source>
</evidence>
<name>A0AAV9A651_ACOGR</name>
<proteinExistence type="inferred from homology"/>
<evidence type="ECO:0000256" key="4">
    <source>
        <dbReference type="ARBA" id="ARBA00023172"/>
    </source>
</evidence>
<feature type="region of interest" description="Disordered" evidence="8">
    <location>
        <begin position="37"/>
        <end position="86"/>
    </location>
</feature>
<evidence type="ECO:0000256" key="1">
    <source>
        <dbReference type="ARBA" id="ARBA00004123"/>
    </source>
</evidence>
<comment type="subcellular location">
    <subcellularLocation>
        <location evidence="1 7">Nucleus</location>
    </subcellularLocation>
</comment>
<dbReference type="PANTHER" id="PTHR16140:SF0">
    <property type="entry name" value="NON-STRUCTURAL MAINTENANCE OF CHROMOSOMES ELEMENT 4"/>
    <property type="match status" value="1"/>
</dbReference>
<evidence type="ECO:0000256" key="3">
    <source>
        <dbReference type="ARBA" id="ARBA00022763"/>
    </source>
</evidence>
<dbReference type="GO" id="GO:0030915">
    <property type="term" value="C:Smc5-Smc6 complex"/>
    <property type="evidence" value="ECO:0007669"/>
    <property type="project" value="UniProtKB-UniRule"/>
</dbReference>
<feature type="compositionally biased region" description="Basic and acidic residues" evidence="8">
    <location>
        <begin position="237"/>
        <end position="250"/>
    </location>
</feature>
<dbReference type="AlphaFoldDB" id="A0AAV9A651"/>
<comment type="subunit">
    <text evidence="7">Component of the SMC5-SMC6 complex.</text>
</comment>
<dbReference type="GO" id="GO:0006281">
    <property type="term" value="P:DNA repair"/>
    <property type="evidence" value="ECO:0007669"/>
    <property type="project" value="UniProtKB-UniRule"/>
</dbReference>
<dbReference type="PANTHER" id="PTHR16140">
    <property type="entry name" value="NON-STRUCTURAL MAINTENANCE OF CHROMOSOMES ELEMENT 4"/>
    <property type="match status" value="1"/>
</dbReference>
<keyword evidence="6 7" id="KW-0539">Nucleus</keyword>
<dbReference type="GO" id="GO:0005634">
    <property type="term" value="C:nucleus"/>
    <property type="evidence" value="ECO:0007669"/>
    <property type="project" value="UniProtKB-SubCell"/>
</dbReference>
<dbReference type="Pfam" id="PF08743">
    <property type="entry name" value="Nse4_C"/>
    <property type="match status" value="1"/>
</dbReference>
<feature type="region of interest" description="Disordered" evidence="8">
    <location>
        <begin position="356"/>
        <end position="391"/>
    </location>
</feature>
<evidence type="ECO:0000259" key="9">
    <source>
        <dbReference type="Pfam" id="PF08743"/>
    </source>
</evidence>
<keyword evidence="4 7" id="KW-0233">DNA recombination</keyword>
<feature type="domain" description="Non-structural maintenance of chromosome element 4 C-terminal" evidence="9">
    <location>
        <begin position="270"/>
        <end position="356"/>
    </location>
</feature>
<comment type="similarity">
    <text evidence="2 7">Belongs to the NSE4 family.</text>
</comment>
<keyword evidence="11" id="KW-1185">Reference proteome</keyword>
<reference evidence="10" key="2">
    <citation type="submission" date="2023-06" db="EMBL/GenBank/DDBJ databases">
        <authorList>
            <person name="Ma L."/>
            <person name="Liu K.-W."/>
            <person name="Li Z."/>
            <person name="Hsiao Y.-Y."/>
            <person name="Qi Y."/>
            <person name="Fu T."/>
            <person name="Tang G."/>
            <person name="Zhang D."/>
            <person name="Sun W.-H."/>
            <person name="Liu D.-K."/>
            <person name="Li Y."/>
            <person name="Chen G.-Z."/>
            <person name="Liu X.-D."/>
            <person name="Liao X.-Y."/>
            <person name="Jiang Y.-T."/>
            <person name="Yu X."/>
            <person name="Hao Y."/>
            <person name="Huang J."/>
            <person name="Zhao X.-W."/>
            <person name="Ke S."/>
            <person name="Chen Y.-Y."/>
            <person name="Wu W.-L."/>
            <person name="Hsu J.-L."/>
            <person name="Lin Y.-F."/>
            <person name="Huang M.-D."/>
            <person name="Li C.-Y."/>
            <person name="Huang L."/>
            <person name="Wang Z.-W."/>
            <person name="Zhao X."/>
            <person name="Zhong W.-Y."/>
            <person name="Peng D.-H."/>
            <person name="Ahmad S."/>
            <person name="Lan S."/>
            <person name="Zhang J.-S."/>
            <person name="Tsai W.-C."/>
            <person name="Van De Peer Y."/>
            <person name="Liu Z.-J."/>
        </authorList>
    </citation>
    <scope>NUCLEOTIDE SEQUENCE</scope>
    <source>
        <strain evidence="10">SCP</strain>
        <tissue evidence="10">Leaves</tissue>
    </source>
</reference>
<organism evidence="10 11">
    <name type="scientific">Acorus gramineus</name>
    <name type="common">Dwarf sweet flag</name>
    <dbReference type="NCBI Taxonomy" id="55184"/>
    <lineage>
        <taxon>Eukaryota</taxon>
        <taxon>Viridiplantae</taxon>
        <taxon>Streptophyta</taxon>
        <taxon>Embryophyta</taxon>
        <taxon>Tracheophyta</taxon>
        <taxon>Spermatophyta</taxon>
        <taxon>Magnoliopsida</taxon>
        <taxon>Liliopsida</taxon>
        <taxon>Acoraceae</taxon>
        <taxon>Acorus</taxon>
    </lineage>
</organism>
<dbReference type="Proteomes" id="UP001179952">
    <property type="component" value="Unassembled WGS sequence"/>
</dbReference>
<evidence type="ECO:0000256" key="2">
    <source>
        <dbReference type="ARBA" id="ARBA00008997"/>
    </source>
</evidence>
<gene>
    <name evidence="10" type="ORF">QJS04_geneDACA010395</name>
</gene>
<sequence>MPREMGPMVDWLLQGLRGNKRVLGVLGFQFKVAILGGSPPPSQLERPMAPSRAVKREPGSSSRAAEMDRKGKADTGGGSSDKQGVTERRVLRSRYLNLKSVINDERDDIFKADTDTFKSIISEVENLHQLVQNPREQVADAEALLDIANSLVTSVKSQGNEGVSPSDFVTALLRNFGQQSEENARERMSWMDVGTAVSHIFKKVPGCCTMLGPMNTEMAQRKVANPRKRTRPTQSTRPEELDEAVKEEKTDTDKNMSAMFDILRRKRIVRLECLVLNRVSFAQTVENIFALSFLIKDGRVDIKIDENGQHLVLPRNAPAANAISSGEVQYHHFVFRFDFKDWKLMKNSVGVDEELMPHRTGSTMPGSSQAASVPEETRRTGPTTPIRKLSRNRGFVTQEQLVVEDSPEYDPVLQKGSPRKLRRLHV</sequence>
<comment type="caution">
    <text evidence="10">The sequence shown here is derived from an EMBL/GenBank/DDBJ whole genome shotgun (WGS) entry which is preliminary data.</text>
</comment>
<dbReference type="EMBL" id="JAUJYN010000012">
    <property type="protein sequence ID" value="KAK1259619.1"/>
    <property type="molecule type" value="Genomic_DNA"/>
</dbReference>
<feature type="region of interest" description="Disordered" evidence="8">
    <location>
        <begin position="407"/>
        <end position="426"/>
    </location>
</feature>
<comment type="function">
    <text evidence="7">Component of the SMC5-SMC6 complex, that promotes sister chromatid alignment after DNA damage and facilitates double-stranded DNA breaks (DSBs) repair via homologous recombination between sister chromatids.</text>
</comment>
<feature type="compositionally biased region" description="Polar residues" evidence="8">
    <location>
        <begin position="360"/>
        <end position="371"/>
    </location>
</feature>
<dbReference type="GO" id="GO:0006310">
    <property type="term" value="P:DNA recombination"/>
    <property type="evidence" value="ECO:0007669"/>
    <property type="project" value="UniProtKB-UniRule"/>
</dbReference>